<dbReference type="Gramene" id="OB08G30150.1">
    <property type="protein sequence ID" value="OB08G30150.1"/>
    <property type="gene ID" value="OB08G30150"/>
</dbReference>
<keyword evidence="2" id="KW-1185">Reference proteome</keyword>
<organism evidence="1">
    <name type="scientific">Oryza brachyantha</name>
    <name type="common">malo sina</name>
    <dbReference type="NCBI Taxonomy" id="4533"/>
    <lineage>
        <taxon>Eukaryota</taxon>
        <taxon>Viridiplantae</taxon>
        <taxon>Streptophyta</taxon>
        <taxon>Embryophyta</taxon>
        <taxon>Tracheophyta</taxon>
        <taxon>Spermatophyta</taxon>
        <taxon>Magnoliopsida</taxon>
        <taxon>Liliopsida</taxon>
        <taxon>Poales</taxon>
        <taxon>Poaceae</taxon>
        <taxon>BOP clade</taxon>
        <taxon>Oryzoideae</taxon>
        <taxon>Oryzeae</taxon>
        <taxon>Oryzinae</taxon>
        <taxon>Oryza</taxon>
    </lineage>
</organism>
<reference evidence="1" key="1">
    <citation type="journal article" date="2013" name="Nat. Commun.">
        <title>Whole-genome sequencing of Oryza brachyantha reveals mechanisms underlying Oryza genome evolution.</title>
        <authorList>
            <person name="Chen J."/>
            <person name="Huang Q."/>
            <person name="Gao D."/>
            <person name="Wang J."/>
            <person name="Lang Y."/>
            <person name="Liu T."/>
            <person name="Li B."/>
            <person name="Bai Z."/>
            <person name="Luis Goicoechea J."/>
            <person name="Liang C."/>
            <person name="Chen C."/>
            <person name="Zhang W."/>
            <person name="Sun S."/>
            <person name="Liao Y."/>
            <person name="Zhang X."/>
            <person name="Yang L."/>
            <person name="Song C."/>
            <person name="Wang M."/>
            <person name="Shi J."/>
            <person name="Liu G."/>
            <person name="Liu J."/>
            <person name="Zhou H."/>
            <person name="Zhou W."/>
            <person name="Yu Q."/>
            <person name="An N."/>
            <person name="Chen Y."/>
            <person name="Cai Q."/>
            <person name="Wang B."/>
            <person name="Liu B."/>
            <person name="Min J."/>
            <person name="Huang Y."/>
            <person name="Wu H."/>
            <person name="Li Z."/>
            <person name="Zhang Y."/>
            <person name="Yin Y."/>
            <person name="Song W."/>
            <person name="Jiang J."/>
            <person name="Jackson S.A."/>
            <person name="Wing R.A."/>
            <person name="Wang J."/>
            <person name="Chen M."/>
        </authorList>
    </citation>
    <scope>NUCLEOTIDE SEQUENCE [LARGE SCALE GENOMIC DNA]</scope>
    <source>
        <strain evidence="1">cv. IRGC 101232</strain>
    </source>
</reference>
<sequence length="103" mass="11529">MYWKALSMRPPLQPALPLLVSQSTSCCSDSAVRLLVRMALIPSTAAIVEKAQQLPHWPWSFTAPTAPFCRQSTEAGTSRAPAYMKPVRLSPRNMRWCETREPA</sequence>
<evidence type="ECO:0000313" key="1">
    <source>
        <dbReference type="EnsemblPlants" id="OB08G30150.1"/>
    </source>
</evidence>
<name>J3MV84_ORYBR</name>
<dbReference type="HOGENOM" id="CLU_2267935_0_0_1"/>
<accession>J3MV84</accession>
<dbReference type="Proteomes" id="UP000006038">
    <property type="component" value="Chromosome 8"/>
</dbReference>
<dbReference type="AlphaFoldDB" id="J3MV84"/>
<dbReference type="EnsemblPlants" id="OB08G30150.1">
    <property type="protein sequence ID" value="OB08G30150.1"/>
    <property type="gene ID" value="OB08G30150"/>
</dbReference>
<reference evidence="1" key="2">
    <citation type="submission" date="2013-04" db="UniProtKB">
        <authorList>
            <consortium name="EnsemblPlants"/>
        </authorList>
    </citation>
    <scope>IDENTIFICATION</scope>
</reference>
<protein>
    <submittedName>
        <fullName evidence="1">Uncharacterized protein</fullName>
    </submittedName>
</protein>
<proteinExistence type="predicted"/>
<evidence type="ECO:0000313" key="2">
    <source>
        <dbReference type="Proteomes" id="UP000006038"/>
    </source>
</evidence>